<comment type="caution">
    <text evidence="1">The sequence shown here is derived from an EMBL/GenBank/DDBJ whole genome shotgun (WGS) entry which is preliminary data.</text>
</comment>
<dbReference type="AlphaFoldDB" id="A0A4S8NH86"/>
<protein>
    <submittedName>
        <fullName evidence="1">Uncharacterized protein</fullName>
    </submittedName>
</protein>
<dbReference type="EMBL" id="STGW01000003">
    <property type="protein sequence ID" value="THV16100.1"/>
    <property type="molecule type" value="Genomic_DNA"/>
</dbReference>
<accession>A0A4S8NH86</accession>
<dbReference type="Proteomes" id="UP000307087">
    <property type="component" value="Unassembled WGS sequence"/>
</dbReference>
<proteinExistence type="predicted"/>
<dbReference type="RefSeq" id="WP_136562195.1">
    <property type="nucleotide sequence ID" value="NZ_BAABLS010000010.1"/>
</dbReference>
<reference evidence="1 2" key="1">
    <citation type="journal article" date="2009" name="Int. J. Syst. Evol. Microbiol.">
        <title>Nocardioides caeni sp. nov., isolated from wastewater.</title>
        <authorList>
            <person name="Yoon J.H."/>
            <person name="Kang S.J."/>
            <person name="Park S."/>
            <person name="Kim W."/>
            <person name="Oh T.K."/>
        </authorList>
    </citation>
    <scope>NUCLEOTIDE SEQUENCE [LARGE SCALE GENOMIC DNA]</scope>
    <source>
        <strain evidence="1 2">DSM 23134</strain>
    </source>
</reference>
<evidence type="ECO:0000313" key="1">
    <source>
        <dbReference type="EMBL" id="THV16100.1"/>
    </source>
</evidence>
<sequence>MSIAELSFLLPLFEMAGSLADSDDVENMALGLGELAPDSELRRDDQGLDGRWVSIIVNNGIVSCLDHVITLRDLVVRERGTITVNAPWTLLRGAVESVATSVWVMAPEARKARRARALKVWHHDYQERQRWERDTAFVPTGNGKSGAERARETVELAVRLGIAPTQVSSSFAYSETVANAAIELDNWTREAARARWREASAFAHGRSWPMIRLTTPTDAQLIPGGVGLFLTLDERRLEPLASLVFDLLQHALIRYSDLAAPVQIH</sequence>
<keyword evidence="2" id="KW-1185">Reference proteome</keyword>
<organism evidence="1 2">
    <name type="scientific">Nocardioides caeni</name>
    <dbReference type="NCBI Taxonomy" id="574700"/>
    <lineage>
        <taxon>Bacteria</taxon>
        <taxon>Bacillati</taxon>
        <taxon>Actinomycetota</taxon>
        <taxon>Actinomycetes</taxon>
        <taxon>Propionibacteriales</taxon>
        <taxon>Nocardioidaceae</taxon>
        <taxon>Nocardioides</taxon>
    </lineage>
</organism>
<name>A0A4S8NH86_9ACTN</name>
<gene>
    <name evidence="1" type="ORF">E9934_07140</name>
</gene>
<dbReference type="OrthoDB" id="4045431at2"/>
<evidence type="ECO:0000313" key="2">
    <source>
        <dbReference type="Proteomes" id="UP000307087"/>
    </source>
</evidence>